<reference evidence="6" key="1">
    <citation type="submission" date="2018-09" db="EMBL/GenBank/DDBJ databases">
        <title>Draft Genome Sequence of Mediterraneibacter sp. KCTC 15684.</title>
        <authorList>
            <person name="Kim J.S."/>
            <person name="Han K.I."/>
            <person name="Suh M.K."/>
            <person name="Lee K.C."/>
            <person name="Eom M.K."/>
            <person name="Lee J.H."/>
            <person name="Park S.H."/>
            <person name="Kang S.W."/>
            <person name="Park J.E."/>
            <person name="Oh B.S."/>
            <person name="Yu S.Y."/>
            <person name="Choi S.H."/>
            <person name="Lee D.H."/>
            <person name="Yoon H."/>
            <person name="Kim B."/>
            <person name="Yang S.J."/>
            <person name="Lee J.S."/>
        </authorList>
    </citation>
    <scope>NUCLEOTIDE SEQUENCE [LARGE SCALE GENOMIC DNA]</scope>
    <source>
        <strain evidence="6">KCTC 15684</strain>
    </source>
</reference>
<feature type="domain" description="NADP-dependent oxidoreductase" evidence="4">
    <location>
        <begin position="15"/>
        <end position="271"/>
    </location>
</feature>
<dbReference type="SUPFAM" id="SSF51430">
    <property type="entry name" value="NAD(P)-linked oxidoreductase"/>
    <property type="match status" value="1"/>
</dbReference>
<feature type="site" description="Lowers pKa of active site Tyr" evidence="3">
    <location>
        <position position="80"/>
    </location>
</feature>
<proteinExistence type="predicted"/>
<feature type="binding site" evidence="2">
    <location>
        <position position="113"/>
    </location>
    <ligand>
        <name>substrate</name>
    </ligand>
</feature>
<dbReference type="PANTHER" id="PTHR43638:SF3">
    <property type="entry name" value="ALDEHYDE REDUCTASE"/>
    <property type="match status" value="1"/>
</dbReference>
<dbReference type="Proteomes" id="UP000265643">
    <property type="component" value="Unassembled WGS sequence"/>
</dbReference>
<gene>
    <name evidence="5" type="ORF">KGMB01110_26090</name>
</gene>
<evidence type="ECO:0000256" key="3">
    <source>
        <dbReference type="PIRSR" id="PIRSR000097-3"/>
    </source>
</evidence>
<organism evidence="5 6">
    <name type="scientific">Mediterraneibacter butyricigenes</name>
    <dbReference type="NCBI Taxonomy" id="2316025"/>
    <lineage>
        <taxon>Bacteria</taxon>
        <taxon>Bacillati</taxon>
        <taxon>Bacillota</taxon>
        <taxon>Clostridia</taxon>
        <taxon>Lachnospirales</taxon>
        <taxon>Lachnospiraceae</taxon>
        <taxon>Mediterraneibacter</taxon>
    </lineage>
</organism>
<dbReference type="InterPro" id="IPR023210">
    <property type="entry name" value="NADP_OxRdtase_dom"/>
</dbReference>
<name>A0A391PER5_9FIRM</name>
<dbReference type="Gene3D" id="3.20.20.100">
    <property type="entry name" value="NADP-dependent oxidoreductase domain"/>
    <property type="match status" value="1"/>
</dbReference>
<dbReference type="Pfam" id="PF00248">
    <property type="entry name" value="Aldo_ket_red"/>
    <property type="match status" value="1"/>
</dbReference>
<dbReference type="PIRSF" id="PIRSF000097">
    <property type="entry name" value="AKR"/>
    <property type="match status" value="1"/>
</dbReference>
<evidence type="ECO:0000259" key="4">
    <source>
        <dbReference type="Pfam" id="PF00248"/>
    </source>
</evidence>
<comment type="caution">
    <text evidence="5">The sequence shown here is derived from an EMBL/GenBank/DDBJ whole genome shotgun (WGS) entry which is preliminary data.</text>
</comment>
<dbReference type="PANTHER" id="PTHR43638">
    <property type="entry name" value="OXIDOREDUCTASE, ALDO/KETO REDUCTASE FAMILY PROTEIN"/>
    <property type="match status" value="1"/>
</dbReference>
<protein>
    <submittedName>
        <fullName evidence="5">Aldo/keto reductase</fullName>
    </submittedName>
</protein>
<accession>A0A391PER5</accession>
<dbReference type="GO" id="GO:0016491">
    <property type="term" value="F:oxidoreductase activity"/>
    <property type="evidence" value="ECO:0007669"/>
    <property type="project" value="InterPro"/>
</dbReference>
<evidence type="ECO:0000313" key="5">
    <source>
        <dbReference type="EMBL" id="GCA68173.1"/>
    </source>
</evidence>
<sequence length="284" mass="32225">MKQSIEIKRGAVMPRLGMGTWFLGENPHRRDQEIEALRGGIEAGIHLIDTAEMYGSGRSEEMIGEAIAPCNREELFLVSKVYPQNAGKARLEKSLDQSLRLLGTDYLDLYLLHWRGGIPLRETVECMEAMVKKGKIKNWGVSNFDKTDMEELWRVPNGQNCAVNQVLYHLGSRGIEYDLLPWQREHNVPVMAYCPLAQAGSLRRGMVNNHALKQVAEKHNISVMQLLLAFVLQDENVIAIPRSCKKEHVLQNAAVRDLELTKEDMEILNQAYPSPTRRVPLDIV</sequence>
<feature type="active site" description="Proton donor" evidence="1">
    <location>
        <position position="54"/>
    </location>
</feature>
<dbReference type="AlphaFoldDB" id="A0A391PER5"/>
<dbReference type="CDD" id="cd19138">
    <property type="entry name" value="AKR_YeaE"/>
    <property type="match status" value="1"/>
</dbReference>
<evidence type="ECO:0000256" key="1">
    <source>
        <dbReference type="PIRSR" id="PIRSR000097-1"/>
    </source>
</evidence>
<dbReference type="RefSeq" id="WP_119298819.1">
    <property type="nucleotide sequence ID" value="NZ_BHGK01000001.1"/>
</dbReference>
<evidence type="ECO:0000256" key="2">
    <source>
        <dbReference type="PIRSR" id="PIRSR000097-2"/>
    </source>
</evidence>
<dbReference type="InterPro" id="IPR036812">
    <property type="entry name" value="NAD(P)_OxRdtase_dom_sf"/>
</dbReference>
<dbReference type="EMBL" id="BHGK01000001">
    <property type="protein sequence ID" value="GCA68173.1"/>
    <property type="molecule type" value="Genomic_DNA"/>
</dbReference>
<keyword evidence="6" id="KW-1185">Reference proteome</keyword>
<dbReference type="PRINTS" id="PR00069">
    <property type="entry name" value="ALDKETRDTASE"/>
</dbReference>
<evidence type="ECO:0000313" key="6">
    <source>
        <dbReference type="Proteomes" id="UP000265643"/>
    </source>
</evidence>
<dbReference type="InterPro" id="IPR020471">
    <property type="entry name" value="AKR"/>
</dbReference>